<keyword evidence="3" id="KW-1185">Reference proteome</keyword>
<reference evidence="2 3" key="1">
    <citation type="submission" date="2019-03" db="EMBL/GenBank/DDBJ databases">
        <title>First draft genome of Liparis tanakae, snailfish: a comprehensive survey of snailfish specific genes.</title>
        <authorList>
            <person name="Kim W."/>
            <person name="Song I."/>
            <person name="Jeong J.-H."/>
            <person name="Kim D."/>
            <person name="Kim S."/>
            <person name="Ryu S."/>
            <person name="Song J.Y."/>
            <person name="Lee S.K."/>
        </authorList>
    </citation>
    <scope>NUCLEOTIDE SEQUENCE [LARGE SCALE GENOMIC DNA]</scope>
    <source>
        <tissue evidence="2">Muscle</tissue>
    </source>
</reference>
<accession>A0A4Z2ILH2</accession>
<gene>
    <name evidence="2" type="ORF">EYF80_011777</name>
</gene>
<evidence type="ECO:0000313" key="3">
    <source>
        <dbReference type="Proteomes" id="UP000314294"/>
    </source>
</evidence>
<feature type="region of interest" description="Disordered" evidence="1">
    <location>
        <begin position="27"/>
        <end position="88"/>
    </location>
</feature>
<protein>
    <submittedName>
        <fullName evidence="2">Uncharacterized protein</fullName>
    </submittedName>
</protein>
<dbReference type="EMBL" id="SRLO01000077">
    <property type="protein sequence ID" value="TNN78023.1"/>
    <property type="molecule type" value="Genomic_DNA"/>
</dbReference>
<comment type="caution">
    <text evidence="2">The sequence shown here is derived from an EMBL/GenBank/DDBJ whole genome shotgun (WGS) entry which is preliminary data.</text>
</comment>
<evidence type="ECO:0000256" key="1">
    <source>
        <dbReference type="SAM" id="MobiDB-lite"/>
    </source>
</evidence>
<proteinExistence type="predicted"/>
<evidence type="ECO:0000313" key="2">
    <source>
        <dbReference type="EMBL" id="TNN78023.1"/>
    </source>
</evidence>
<feature type="compositionally biased region" description="Acidic residues" evidence="1">
    <location>
        <begin position="29"/>
        <end position="44"/>
    </location>
</feature>
<name>A0A4Z2ILH2_9TELE</name>
<dbReference type="AlphaFoldDB" id="A0A4Z2ILH2"/>
<organism evidence="2 3">
    <name type="scientific">Liparis tanakae</name>
    <name type="common">Tanaka's snailfish</name>
    <dbReference type="NCBI Taxonomy" id="230148"/>
    <lineage>
        <taxon>Eukaryota</taxon>
        <taxon>Metazoa</taxon>
        <taxon>Chordata</taxon>
        <taxon>Craniata</taxon>
        <taxon>Vertebrata</taxon>
        <taxon>Euteleostomi</taxon>
        <taxon>Actinopterygii</taxon>
        <taxon>Neopterygii</taxon>
        <taxon>Teleostei</taxon>
        <taxon>Neoteleostei</taxon>
        <taxon>Acanthomorphata</taxon>
        <taxon>Eupercaria</taxon>
        <taxon>Perciformes</taxon>
        <taxon>Cottioidei</taxon>
        <taxon>Cottales</taxon>
        <taxon>Liparidae</taxon>
        <taxon>Liparis</taxon>
    </lineage>
</organism>
<sequence length="88" mass="10383">MISLKLAILRLYRDRLGSGDSYTQVCEWQSEEEEKEEEEEEEEERWSGPCERLIYQVSPDSASSQKEASEAENNGRKEIEQGRRKREQ</sequence>
<feature type="compositionally biased region" description="Basic and acidic residues" evidence="1">
    <location>
        <begin position="67"/>
        <end position="88"/>
    </location>
</feature>
<dbReference type="Proteomes" id="UP000314294">
    <property type="component" value="Unassembled WGS sequence"/>
</dbReference>